<dbReference type="PANTHER" id="PTHR14418">
    <property type="entry name" value="CONDENSIN COMPLEX SUBUNIT 3-RELATED"/>
    <property type="match status" value="1"/>
</dbReference>
<evidence type="ECO:0000256" key="5">
    <source>
        <dbReference type="ARBA" id="ARBA00022776"/>
    </source>
</evidence>
<feature type="region of interest" description="Disordered" evidence="8">
    <location>
        <begin position="982"/>
        <end position="1017"/>
    </location>
</feature>
<evidence type="ECO:0000256" key="4">
    <source>
        <dbReference type="ARBA" id="ARBA00022618"/>
    </source>
</evidence>
<dbReference type="AlphaFoldDB" id="A0A0K9Q103"/>
<name>A0A0K9Q103_ZOSMR</name>
<dbReference type="STRING" id="29655.A0A0K9Q103"/>
<keyword evidence="4" id="KW-0132">Cell division</keyword>
<dbReference type="GO" id="GO:0000796">
    <property type="term" value="C:condensin complex"/>
    <property type="evidence" value="ECO:0007669"/>
    <property type="project" value="InterPro"/>
</dbReference>
<dbReference type="GO" id="GO:0000793">
    <property type="term" value="C:condensed chromosome"/>
    <property type="evidence" value="ECO:0000318"/>
    <property type="project" value="GO_Central"/>
</dbReference>
<keyword evidence="9" id="KW-0472">Membrane</keyword>
<dbReference type="EMBL" id="LFYR01000429">
    <property type="protein sequence ID" value="KMZ74105.1"/>
    <property type="molecule type" value="Genomic_DNA"/>
</dbReference>
<dbReference type="InterPro" id="IPR016024">
    <property type="entry name" value="ARM-type_fold"/>
</dbReference>
<evidence type="ECO:0000313" key="11">
    <source>
        <dbReference type="EMBL" id="KMZ74105.1"/>
    </source>
</evidence>
<dbReference type="InterPro" id="IPR025977">
    <property type="entry name" value="Cnd3_C"/>
</dbReference>
<evidence type="ECO:0000259" key="10">
    <source>
        <dbReference type="Pfam" id="PF12719"/>
    </source>
</evidence>
<dbReference type="SUPFAM" id="SSF48371">
    <property type="entry name" value="ARM repeat"/>
    <property type="match status" value="1"/>
</dbReference>
<evidence type="ECO:0000256" key="8">
    <source>
        <dbReference type="SAM" id="MobiDB-lite"/>
    </source>
</evidence>
<dbReference type="Gene3D" id="1.25.10.10">
    <property type="entry name" value="Leucine-rich Repeat Variant"/>
    <property type="match status" value="1"/>
</dbReference>
<organism evidence="11 12">
    <name type="scientific">Zostera marina</name>
    <name type="common">Eelgrass</name>
    <dbReference type="NCBI Taxonomy" id="29655"/>
    <lineage>
        <taxon>Eukaryota</taxon>
        <taxon>Viridiplantae</taxon>
        <taxon>Streptophyta</taxon>
        <taxon>Embryophyta</taxon>
        <taxon>Tracheophyta</taxon>
        <taxon>Spermatophyta</taxon>
        <taxon>Magnoliopsida</taxon>
        <taxon>Liliopsida</taxon>
        <taxon>Zosteraceae</taxon>
        <taxon>Zostera</taxon>
    </lineage>
</organism>
<dbReference type="OMA" id="FRATQIT"/>
<evidence type="ECO:0000256" key="2">
    <source>
        <dbReference type="ARBA" id="ARBA00006533"/>
    </source>
</evidence>
<comment type="caution">
    <text evidence="11">The sequence shown here is derived from an EMBL/GenBank/DDBJ whole genome shotgun (WGS) entry which is preliminary data.</text>
</comment>
<evidence type="ECO:0000256" key="3">
    <source>
        <dbReference type="ARBA" id="ARBA00022454"/>
    </source>
</evidence>
<keyword evidence="12" id="KW-1185">Reference proteome</keyword>
<dbReference type="OrthoDB" id="27187at2759"/>
<keyword evidence="5" id="KW-0498">Mitosis</keyword>
<keyword evidence="7" id="KW-0131">Cell cycle</keyword>
<feature type="domain" description="Nuclear condensin complex subunit 3 C-terminal" evidence="10">
    <location>
        <begin position="565"/>
        <end position="905"/>
    </location>
</feature>
<gene>
    <name evidence="11" type="ORF">ZOSMA_135G00340</name>
</gene>
<evidence type="ECO:0000256" key="1">
    <source>
        <dbReference type="ARBA" id="ARBA00004286"/>
    </source>
</evidence>
<evidence type="ECO:0000256" key="7">
    <source>
        <dbReference type="ARBA" id="ARBA00023306"/>
    </source>
</evidence>
<feature type="transmembrane region" description="Helical" evidence="9">
    <location>
        <begin position="261"/>
        <end position="283"/>
    </location>
</feature>
<dbReference type="GO" id="GO:0007076">
    <property type="term" value="P:mitotic chromosome condensation"/>
    <property type="evidence" value="ECO:0000318"/>
    <property type="project" value="GO_Central"/>
</dbReference>
<feature type="region of interest" description="Disordered" evidence="8">
    <location>
        <begin position="1050"/>
        <end position="1072"/>
    </location>
</feature>
<reference evidence="12" key="1">
    <citation type="journal article" date="2016" name="Nature">
        <title>The genome of the seagrass Zostera marina reveals angiosperm adaptation to the sea.</title>
        <authorList>
            <person name="Olsen J.L."/>
            <person name="Rouze P."/>
            <person name="Verhelst B."/>
            <person name="Lin Y.-C."/>
            <person name="Bayer T."/>
            <person name="Collen J."/>
            <person name="Dattolo E."/>
            <person name="De Paoli E."/>
            <person name="Dittami S."/>
            <person name="Maumus F."/>
            <person name="Michel G."/>
            <person name="Kersting A."/>
            <person name="Lauritano C."/>
            <person name="Lohaus R."/>
            <person name="Toepel M."/>
            <person name="Tonon T."/>
            <person name="Vanneste K."/>
            <person name="Amirebrahimi M."/>
            <person name="Brakel J."/>
            <person name="Bostroem C."/>
            <person name="Chovatia M."/>
            <person name="Grimwood J."/>
            <person name="Jenkins J.W."/>
            <person name="Jueterbock A."/>
            <person name="Mraz A."/>
            <person name="Stam W.T."/>
            <person name="Tice H."/>
            <person name="Bornberg-Bauer E."/>
            <person name="Green P.J."/>
            <person name="Pearson G.A."/>
            <person name="Procaccini G."/>
            <person name="Duarte C.M."/>
            <person name="Schmutz J."/>
            <person name="Reusch T.B.H."/>
            <person name="Van de Peer Y."/>
        </authorList>
    </citation>
    <scope>NUCLEOTIDE SEQUENCE [LARGE SCALE GENOMIC DNA]</scope>
    <source>
        <strain evidence="12">cv. Finnish</strain>
    </source>
</reference>
<feature type="region of interest" description="Disordered" evidence="8">
    <location>
        <begin position="838"/>
        <end position="859"/>
    </location>
</feature>
<keyword evidence="9" id="KW-0812">Transmembrane</keyword>
<dbReference type="GO" id="GO:0051301">
    <property type="term" value="P:cell division"/>
    <property type="evidence" value="ECO:0007669"/>
    <property type="project" value="UniProtKB-KW"/>
</dbReference>
<evidence type="ECO:0000256" key="6">
    <source>
        <dbReference type="ARBA" id="ARBA00023067"/>
    </source>
</evidence>
<dbReference type="InterPro" id="IPR011989">
    <property type="entry name" value="ARM-like"/>
</dbReference>
<proteinExistence type="inferred from homology"/>
<dbReference type="InterPro" id="IPR027165">
    <property type="entry name" value="CND3"/>
</dbReference>
<protein>
    <submittedName>
        <fullName evidence="11">Condensin complex subunit</fullName>
    </submittedName>
</protein>
<comment type="similarity">
    <text evidence="2">Belongs to the CND3 (condensin subunit 3) family.</text>
</comment>
<keyword evidence="6" id="KW-0226">DNA condensation</keyword>
<keyword evidence="9" id="KW-1133">Transmembrane helix</keyword>
<dbReference type="Pfam" id="PF12719">
    <property type="entry name" value="Cnd3"/>
    <property type="match status" value="1"/>
</dbReference>
<feature type="compositionally biased region" description="Acidic residues" evidence="8">
    <location>
        <begin position="1055"/>
        <end position="1072"/>
    </location>
</feature>
<comment type="subcellular location">
    <subcellularLocation>
        <location evidence="1">Chromosome</location>
    </subcellularLocation>
</comment>
<dbReference type="PANTHER" id="PTHR14418:SF5">
    <property type="entry name" value="CONDENSIN COMPLEX SUBUNIT 3"/>
    <property type="match status" value="1"/>
</dbReference>
<evidence type="ECO:0000313" key="12">
    <source>
        <dbReference type="Proteomes" id="UP000036987"/>
    </source>
</evidence>
<sequence length="1072" mass="118560">MGVAVVPAEGGGAEKRSDEDTLVRHIAGVLDECQKISSNAVKIRKLKQLSTIRSSFSSSSPSTPFFPSFIRAVTPLFDASRRTVSTERVVRFVSSFAIAVDFPSTGSFLVEFLKFLLTASLAANKTSRFRACQIISEIIMQLPDDADVSDGVWDDIIESMIQRVEDRIPVVRIFAVRALSRFAYDVDSTNIVDLFLTILPEEQNAEVRKVIILSLPPTSDTAMAIIDRTLDVSESVRKTSYSVISSKFPLQSLRYGITYNLYLGLVFGKFLYMFFTACFPIIFSIKLRVTILQRGLSDRSPSVKKECLKMLKEEWLAKSCNGDHIVLLKFLDVETYESTGVTIVNELLQSGMVQDKGINGVKQIISVASHASDGRSGPDANRLIEPEGALFWRILCRHLQGEAQAKGSVAAMTMGAEAAVYASQASVSNDLLEDVLPVTVSDYVDLVKIHLLAGPNYRFVSRQLLLLGAVFDFSDFTNRNVGCMFVHELLHHSLEHETDDEGNEIIIGDGINLGGDHEWAKAVSELAKNVHASAGEFEEKVSLVIDELARPCRERTADFMQWMNCLSVVGFLLENITSFKYLVGKVMEPAEILHSLLVAGANNIHADVRRVSVRCLGVYGLLERKPSEVIVKQLQRSLISGPSSVNVMACKALFDLAAWHGIHELDVSISLDQTNICGEKNSFISVDLNASEDLPVGLLDLLHSVLDRNELAQGTVNDDTIEGTLGEGFAKLLLLSDRYPSLSPSLHHILLGRLIKIYFNSEYASLERLKQCLSVFFENYPAISISHKRCISKAFIPIMRSTWPGIHGNQGGSTVVLSKMRKLAIQVAHFMLQMMQTPSQSQEDQSTKNSHVDQCSSSPDNNIDSADEGLALRIAVEVSHCCSENKTANEKAYTLALCKMVTLLNFRPTQQEAIKCMHSLLKYMVVSAIEDKEAIKNLTVMANHLRALDKQPDIVLSKEEIIDFVDKKLGLETNLENINRLSTAPRTPAPSCSRAAPSKRRQKQESSSSSSSEEAYNTPALLVTPATICIRSQPHRDSKAVATSRLTWKNAVIPEFEDDENSDMTSEEEDSD</sequence>
<dbReference type="Proteomes" id="UP000036987">
    <property type="component" value="Unassembled WGS sequence"/>
</dbReference>
<accession>A0A0K9Q103</accession>
<keyword evidence="3" id="KW-0158">Chromosome</keyword>
<evidence type="ECO:0000256" key="9">
    <source>
        <dbReference type="SAM" id="Phobius"/>
    </source>
</evidence>